<keyword evidence="1" id="KW-0597">Phosphoprotein</keyword>
<feature type="non-terminal residue" evidence="3">
    <location>
        <position position="146"/>
    </location>
</feature>
<feature type="signal peptide" evidence="2">
    <location>
        <begin position="1"/>
        <end position="20"/>
    </location>
</feature>
<dbReference type="InterPro" id="IPR015943">
    <property type="entry name" value="WD40/YVTN_repeat-like_dom_sf"/>
</dbReference>
<keyword evidence="2" id="KW-0732">Signal</keyword>
<protein>
    <submittedName>
        <fullName evidence="3">Hybrid sensor histidine kinase/response regulator</fullName>
    </submittedName>
</protein>
<evidence type="ECO:0000256" key="1">
    <source>
        <dbReference type="ARBA" id="ARBA00022553"/>
    </source>
</evidence>
<dbReference type="InterPro" id="IPR011110">
    <property type="entry name" value="Reg_prop"/>
</dbReference>
<dbReference type="GO" id="GO:0000155">
    <property type="term" value="F:phosphorelay sensor kinase activity"/>
    <property type="evidence" value="ECO:0007669"/>
    <property type="project" value="TreeGrafter"/>
</dbReference>
<dbReference type="Pfam" id="PF07494">
    <property type="entry name" value="Reg_prop"/>
    <property type="match status" value="2"/>
</dbReference>
<keyword evidence="3" id="KW-0418">Kinase</keyword>
<dbReference type="AlphaFoldDB" id="A0A6A1C4Z7"/>
<comment type="caution">
    <text evidence="3">The sequence shown here is derived from an EMBL/GenBank/DDBJ whole genome shotgun (WGS) entry which is preliminary data.</text>
</comment>
<accession>A0A6A1C4Z7</accession>
<reference evidence="3" key="1">
    <citation type="journal article" date="2019" name="Nat. Med.">
        <title>A library of human gut bacterial isolates paired with longitudinal multiomics data enables mechanistic microbiome research.</title>
        <authorList>
            <person name="Poyet M."/>
            <person name="Groussin M."/>
            <person name="Gibbons S.M."/>
            <person name="Avila-Pacheco J."/>
            <person name="Jiang X."/>
            <person name="Kearney S.M."/>
            <person name="Perrotta A.R."/>
            <person name="Berdy B."/>
            <person name="Zhao S."/>
            <person name="Lieberman T.D."/>
            <person name="Swanson P.K."/>
            <person name="Smith M."/>
            <person name="Roesemann S."/>
            <person name="Alexander J.E."/>
            <person name="Rich S.A."/>
            <person name="Livny J."/>
            <person name="Vlamakis H."/>
            <person name="Clish C."/>
            <person name="Bullock K."/>
            <person name="Deik A."/>
            <person name="Scott J."/>
            <person name="Pierce K.A."/>
            <person name="Xavier R.J."/>
            <person name="Alm E.J."/>
        </authorList>
    </citation>
    <scope>NUCLEOTIDE SEQUENCE</scope>
    <source>
        <strain evidence="3">BIOML-A13</strain>
    </source>
</reference>
<dbReference type="Gene3D" id="2.130.10.10">
    <property type="entry name" value="YVTN repeat-like/Quinoprotein amine dehydrogenase"/>
    <property type="match status" value="1"/>
</dbReference>
<keyword evidence="3" id="KW-0808">Transferase</keyword>
<dbReference type="SUPFAM" id="SSF63829">
    <property type="entry name" value="Calcium-dependent phosphotriesterase"/>
    <property type="match status" value="1"/>
</dbReference>
<name>A0A6A1C4Z7_BACOV</name>
<gene>
    <name evidence="3" type="ORF">F3B51_27355</name>
</gene>
<proteinExistence type="predicted"/>
<evidence type="ECO:0000256" key="2">
    <source>
        <dbReference type="SAM" id="SignalP"/>
    </source>
</evidence>
<dbReference type="EMBL" id="VWFN01000110">
    <property type="protein sequence ID" value="KAA4638921.1"/>
    <property type="molecule type" value="Genomic_DNA"/>
</dbReference>
<dbReference type="PANTHER" id="PTHR43547">
    <property type="entry name" value="TWO-COMPONENT HISTIDINE KINASE"/>
    <property type="match status" value="1"/>
</dbReference>
<organism evidence="3">
    <name type="scientific">Bacteroides ovatus</name>
    <dbReference type="NCBI Taxonomy" id="28116"/>
    <lineage>
        <taxon>Bacteria</taxon>
        <taxon>Pseudomonadati</taxon>
        <taxon>Bacteroidota</taxon>
        <taxon>Bacteroidia</taxon>
        <taxon>Bacteroidales</taxon>
        <taxon>Bacteroidaceae</taxon>
        <taxon>Bacteroides</taxon>
    </lineage>
</organism>
<sequence length="146" mass="16804">MKKALVLLVSFICYQIVCHAQVMDEHYYFKNLSVQNGLSQNTVNAILQDKQGFMWFGTKDGLNRYDGLSFRQFKHDGRSQRSIGNNFITALYEDAEGNIWVGTDVGLYIYYPENDSFRHFEELSAEETKIEHTVTAIVGDDQGCVW</sequence>
<feature type="chain" id="PRO_5025515404" evidence="2">
    <location>
        <begin position="21"/>
        <end position="146"/>
    </location>
</feature>
<evidence type="ECO:0000313" key="3">
    <source>
        <dbReference type="EMBL" id="KAA4638921.1"/>
    </source>
</evidence>
<dbReference type="PANTHER" id="PTHR43547:SF2">
    <property type="entry name" value="HYBRID SIGNAL TRANSDUCTION HISTIDINE KINASE C"/>
    <property type="match status" value="1"/>
</dbReference>